<sequence length="257" mass="28818">MGLGMKFRFKPSVLIFSVVLTPFFANAYSMHKGDSFGFIPSIAVQDAATSALMENITGKNIYLAFTNGLITENKNKKVSQHLCNGKDEVVNTALIGGCSLVESDSFTLLETKHFINKNGEMIEIDVHDPNTIITPRMRVTPKYITEPNPLIKQNNCNDYQINGTPTSCFVFKIAPFVFDNLQQRELVINALENPCAFLTTVEDARKFTNSKYPYISYLGRTGGEARYILDCDTKNPETYSSIVDEKTQSILLIRNKK</sequence>
<dbReference type="AlphaFoldDB" id="A0A0K0MQ50"/>
<geneLocation type="plasmid" evidence="1">
    <name>Drgb1</name>
</geneLocation>
<accession>A0A0K0MQ50</accession>
<gene>
    <name evidence="1" type="ORF">pA_00127</name>
</gene>
<reference evidence="1" key="2">
    <citation type="submission" date="2015-03" db="EMBL/GenBank/DDBJ databases">
        <authorList>
            <person name="Welte C."/>
            <person name="de Graaf R."/>
            <person name="van den Bosch T.J.M."/>
            <person name="Op den Camp H."/>
            <person name="van Dam N."/>
            <person name="Jetten M."/>
        </authorList>
    </citation>
    <scope>NUCLEOTIDE SEQUENCE</scope>
    <source>
        <plasmid evidence="1">Drgb1</plasmid>
    </source>
</reference>
<protein>
    <submittedName>
        <fullName evidence="1">Uncharacterized protein</fullName>
    </submittedName>
</protein>
<name>A0A0K0MQ50_PECCA</name>
<evidence type="ECO:0000313" key="1">
    <source>
        <dbReference type="EMBL" id="AKG47567.1"/>
    </source>
</evidence>
<proteinExistence type="predicted"/>
<keyword evidence="1" id="KW-0614">Plasmid</keyword>
<organism evidence="1">
    <name type="scientific">Pectobacterium carotovorum</name>
    <name type="common">Erwinia carotovora</name>
    <dbReference type="NCBI Taxonomy" id="554"/>
    <lineage>
        <taxon>Bacteria</taxon>
        <taxon>Pseudomonadati</taxon>
        <taxon>Pseudomonadota</taxon>
        <taxon>Gammaproteobacteria</taxon>
        <taxon>Enterobacterales</taxon>
        <taxon>Pectobacteriaceae</taxon>
        <taxon>Pectobacterium</taxon>
    </lineage>
</organism>
<dbReference type="EMBL" id="KP942676">
    <property type="protein sequence ID" value="AKG47567.1"/>
    <property type="molecule type" value="Genomic_DNA"/>
</dbReference>
<reference evidence="1" key="1">
    <citation type="journal article" date="2015" name="Environ. Microbiol.">
        <title>Plasmids from the gut microbiome of cabbage root fly larvae encode SaxA that catalyses the conversion of the plant toxin 2-phenylethyl isothiocyanate.</title>
        <authorList>
            <person name="Welte C.U."/>
            <person name="de Graaf R.M."/>
            <person name="van den Bosch T.J."/>
            <person name="Op den Camp H.J."/>
            <person name="van Dam N.M."/>
            <person name="Jetten M.S."/>
        </authorList>
    </citation>
    <scope>NUCLEOTIDE SEQUENCE</scope>
    <source>
        <plasmid evidence="1">Drgb1</plasmid>
    </source>
</reference>